<dbReference type="PANTHER" id="PTHR14625:SF3">
    <property type="entry name" value="MICROCEPHALIN"/>
    <property type="match status" value="1"/>
</dbReference>
<feature type="compositionally biased region" description="Basic residues" evidence="1">
    <location>
        <begin position="139"/>
        <end position="148"/>
    </location>
</feature>
<feature type="domain" description="BRCT" evidence="2">
    <location>
        <begin position="444"/>
        <end position="523"/>
    </location>
</feature>
<evidence type="ECO:0000256" key="1">
    <source>
        <dbReference type="SAM" id="MobiDB-lite"/>
    </source>
</evidence>
<dbReference type="EMBL" id="CAHIKZ030000646">
    <property type="protein sequence ID" value="CAE1231177.1"/>
    <property type="molecule type" value="Genomic_DNA"/>
</dbReference>
<dbReference type="OrthoDB" id="2384350at2759"/>
<feature type="domain" description="BRCT" evidence="2">
    <location>
        <begin position="9"/>
        <end position="85"/>
    </location>
</feature>
<dbReference type="InterPro" id="IPR022047">
    <property type="entry name" value="Microcephalin-like"/>
</dbReference>
<dbReference type="Proteomes" id="UP000597762">
    <property type="component" value="Unassembled WGS sequence"/>
</dbReference>
<dbReference type="PANTHER" id="PTHR14625">
    <property type="entry name" value="MICROCEPHALIN"/>
    <property type="match status" value="1"/>
</dbReference>
<protein>
    <submittedName>
        <fullName evidence="3">MCPH1</fullName>
    </submittedName>
</protein>
<reference evidence="3" key="1">
    <citation type="submission" date="2021-01" db="EMBL/GenBank/DDBJ databases">
        <authorList>
            <person name="Li R."/>
            <person name="Bekaert M."/>
        </authorList>
    </citation>
    <scope>NUCLEOTIDE SEQUENCE</scope>
    <source>
        <strain evidence="3">Farmed</strain>
    </source>
</reference>
<keyword evidence="4" id="KW-1185">Reference proteome</keyword>
<evidence type="ECO:0000313" key="4">
    <source>
        <dbReference type="Proteomes" id="UP000597762"/>
    </source>
</evidence>
<feature type="region of interest" description="Disordered" evidence="1">
    <location>
        <begin position="128"/>
        <end position="158"/>
    </location>
</feature>
<sequence length="533" mass="60364">MEVSSTTKEASKVLQGVCAYVEVRSKCENRSKVIAEELRKLGADINEKLNVNVTHVVFKDGTNRTWERAKKLNIPLVSVLWVDSCKKTLEHVNESVFCAEFPNKDQEEKLKLFPVKRTKFRSMQPKNLTEEFEESSQRCQRRRKRKDKNKILQNSYSSEPALSPITPCSFDMMPHITTPPSMKAKLLELSKFKDKDSSSAEEDTDDIKRNLFNNADNTSPYTFQTPLSHSSSTSPISCQRNFSDILSKLITCHKNLKENGASFSSTSADKDNVCTQSSVEERLQQELDCLKTDGITFDNMFQSNSRSQAFPAELTSVLLAPVSENLSIIKEKKNLPTFQKPIKKYLVMTSMSSSEQEMVKSVTKALGGCVISDNVRKSTTHVICGNARRTLNLLYGLIQGCWLVSKQWVFKSMEAGKWIDERKFEMTDDYPAAKVYRQNKQRNRSLPIFKSCGPMFISTSSAPPRKDLVHFVQFCGGQVKNTMCSANFYVGDEFNPSMLSVSPQWILDSITHQKACPLESYQLGQPKPPSPEY</sequence>
<comment type="caution">
    <text evidence="3">The sequence shown here is derived from an EMBL/GenBank/DDBJ whole genome shotgun (WGS) entry which is preliminary data.</text>
</comment>
<feature type="domain" description="BRCT" evidence="2">
    <location>
        <begin position="345"/>
        <end position="426"/>
    </location>
</feature>
<dbReference type="CDD" id="cd17716">
    <property type="entry name" value="BRCT_microcephalin_rpt1"/>
    <property type="match status" value="1"/>
</dbReference>
<dbReference type="AlphaFoldDB" id="A0A812BJZ7"/>
<dbReference type="InterPro" id="IPR036420">
    <property type="entry name" value="BRCT_dom_sf"/>
</dbReference>
<dbReference type="InterPro" id="IPR001357">
    <property type="entry name" value="BRCT_dom"/>
</dbReference>
<dbReference type="PROSITE" id="PS50172">
    <property type="entry name" value="BRCT"/>
    <property type="match status" value="3"/>
</dbReference>
<evidence type="ECO:0000259" key="2">
    <source>
        <dbReference type="PROSITE" id="PS50172"/>
    </source>
</evidence>
<organism evidence="3 4">
    <name type="scientific">Acanthosepion pharaonis</name>
    <name type="common">Pharaoh cuttlefish</name>
    <name type="synonym">Sepia pharaonis</name>
    <dbReference type="NCBI Taxonomy" id="158019"/>
    <lineage>
        <taxon>Eukaryota</taxon>
        <taxon>Metazoa</taxon>
        <taxon>Spiralia</taxon>
        <taxon>Lophotrochozoa</taxon>
        <taxon>Mollusca</taxon>
        <taxon>Cephalopoda</taxon>
        <taxon>Coleoidea</taxon>
        <taxon>Decapodiformes</taxon>
        <taxon>Sepiida</taxon>
        <taxon>Sepiina</taxon>
        <taxon>Sepiidae</taxon>
        <taxon>Acanthosepion</taxon>
    </lineage>
</organism>
<dbReference type="SMART" id="SM00292">
    <property type="entry name" value="BRCT"/>
    <property type="match status" value="3"/>
</dbReference>
<accession>A0A812BJZ7</accession>
<dbReference type="Gene3D" id="3.40.50.10190">
    <property type="entry name" value="BRCT domain"/>
    <property type="match status" value="3"/>
</dbReference>
<dbReference type="CDD" id="cd17736">
    <property type="entry name" value="BRCT_microcephalin_rpt2"/>
    <property type="match status" value="1"/>
</dbReference>
<gene>
    <name evidence="3" type="ORF">SPHA_18027</name>
</gene>
<dbReference type="Pfam" id="PF00533">
    <property type="entry name" value="BRCT"/>
    <property type="match status" value="1"/>
</dbReference>
<proteinExistence type="predicted"/>
<dbReference type="Pfam" id="PF12738">
    <property type="entry name" value="PTCB-BRCT"/>
    <property type="match status" value="1"/>
</dbReference>
<dbReference type="SUPFAM" id="SSF52113">
    <property type="entry name" value="BRCT domain"/>
    <property type="match status" value="3"/>
</dbReference>
<dbReference type="GO" id="GO:0000278">
    <property type="term" value="P:mitotic cell cycle"/>
    <property type="evidence" value="ECO:0007669"/>
    <property type="project" value="TreeGrafter"/>
</dbReference>
<evidence type="ECO:0000313" key="3">
    <source>
        <dbReference type="EMBL" id="CAE1231177.1"/>
    </source>
</evidence>
<dbReference type="CDD" id="cd17751">
    <property type="entry name" value="BRCT_microcephalin_rpt3"/>
    <property type="match status" value="1"/>
</dbReference>
<name>A0A812BJZ7_ACAPH</name>